<evidence type="ECO:0000256" key="1">
    <source>
        <dbReference type="SAM" id="Coils"/>
    </source>
</evidence>
<evidence type="ECO:0000313" key="3">
    <source>
        <dbReference type="Proteomes" id="UP000001194"/>
    </source>
</evidence>
<dbReference type="Proteomes" id="UP000001194">
    <property type="component" value="Unassembled WGS sequence"/>
</dbReference>
<keyword evidence="1" id="KW-0175">Coiled coil</keyword>
<dbReference type="GeneID" id="6080620"/>
<dbReference type="RefSeq" id="XP_001884914.1">
    <property type="nucleotide sequence ID" value="XM_001884879.1"/>
</dbReference>
<protein>
    <submittedName>
        <fullName evidence="2">Predicted protein</fullName>
    </submittedName>
</protein>
<name>B0DM22_LACBS</name>
<dbReference type="KEGG" id="lbc:LACBIDRAFT_304638"/>
<reference evidence="2 3" key="1">
    <citation type="journal article" date="2008" name="Nature">
        <title>The genome of Laccaria bicolor provides insights into mycorrhizal symbiosis.</title>
        <authorList>
            <person name="Martin F."/>
            <person name="Aerts A."/>
            <person name="Ahren D."/>
            <person name="Brun A."/>
            <person name="Danchin E.G.J."/>
            <person name="Duchaussoy F."/>
            <person name="Gibon J."/>
            <person name="Kohler A."/>
            <person name="Lindquist E."/>
            <person name="Pereda V."/>
            <person name="Salamov A."/>
            <person name="Shapiro H.J."/>
            <person name="Wuyts J."/>
            <person name="Blaudez D."/>
            <person name="Buee M."/>
            <person name="Brokstein P."/>
            <person name="Canbaeck B."/>
            <person name="Cohen D."/>
            <person name="Courty P.E."/>
            <person name="Coutinho P.M."/>
            <person name="Delaruelle C."/>
            <person name="Detter J.C."/>
            <person name="Deveau A."/>
            <person name="DiFazio S."/>
            <person name="Duplessis S."/>
            <person name="Fraissinet-Tachet L."/>
            <person name="Lucic E."/>
            <person name="Frey-Klett P."/>
            <person name="Fourrey C."/>
            <person name="Feussner I."/>
            <person name="Gay G."/>
            <person name="Grimwood J."/>
            <person name="Hoegger P.J."/>
            <person name="Jain P."/>
            <person name="Kilaru S."/>
            <person name="Labbe J."/>
            <person name="Lin Y.C."/>
            <person name="Legue V."/>
            <person name="Le Tacon F."/>
            <person name="Marmeisse R."/>
            <person name="Melayah D."/>
            <person name="Montanini B."/>
            <person name="Muratet M."/>
            <person name="Nehls U."/>
            <person name="Niculita-Hirzel H."/>
            <person name="Oudot-Le Secq M.P."/>
            <person name="Peter M."/>
            <person name="Quesneville H."/>
            <person name="Rajashekar B."/>
            <person name="Reich M."/>
            <person name="Rouhier N."/>
            <person name="Schmutz J."/>
            <person name="Yin T."/>
            <person name="Chalot M."/>
            <person name="Henrissat B."/>
            <person name="Kuees U."/>
            <person name="Lucas S."/>
            <person name="Van de Peer Y."/>
            <person name="Podila G.K."/>
            <person name="Polle A."/>
            <person name="Pukkila P.J."/>
            <person name="Richardson P.M."/>
            <person name="Rouze P."/>
            <person name="Sanders I.R."/>
            <person name="Stajich J.E."/>
            <person name="Tunlid A."/>
            <person name="Tuskan G."/>
            <person name="Grigoriev I.V."/>
        </authorList>
    </citation>
    <scope>NUCLEOTIDE SEQUENCE [LARGE SCALE GENOMIC DNA]</scope>
    <source>
        <strain evidence="3">S238N-H82 / ATCC MYA-4686</strain>
    </source>
</reference>
<sequence length="849" mass="97456">MAAFADFDNTGENDTCHDLHLDDIKVEFHPNSGKPAQIFRFEEYTTSSKTSVNSPIDSEPWKPFRSRLDFEIAEVMLDTHMNKSQTNRLLSLIHQCIKTPSEFTLENSTDLENVWENARMARTSGFKKTTISVPYKGDEISHDVWTYSLFEWTRQLLADPGLISQFHWHAEHHYKYDGSKFERFIDEPWTADAWWRIQSTLPPGALPFCMIIYADKTRLSSFGSVKGYPVIGQPANLDVGIRNGTGVAGGRVFGLLPVIDEDSGEAGKKGYINFKRVVWHKAFFHILESIQQYLKTGYTFTNCADSIDRHIFWFILIASADYEEQCMFSSIRGIGSNFPCPICLVPATEQANISKIYPERRAEKMEEIYRAAQKLLSGPKDELLKEFGLRDVENVFWTFHGSDIHRALSFDRLHAYHGGLFSDHLLPEVKGHINELGKESAKLLDTQISEIPSWSGLNHFSGIMKTEFADGSKYEDISKIIVFAAHNILSKNVSKEGFHLLKLIRSYLELDMYVSLTVHTESTIAAGRAELLVFEKLLHEYMAMNTEKSWNFPKAHSHQHVFDDIQNKGVTRNYNTKPSEKSHGALKSAYKFHTNFKNVESQILQVNESHLVATIIHAKLEALDEAQNALEQEESEKINLFGSQHISLGSPNPEITLKEMEQQGIQDAAFRDFRKKLAKFFSRFFGQQIRLRDDEKITPYKYLRANHESTVDWFLETDLLRVNPNFHNKEHYDCVIVKIDDSKHIFARLLCIFSCVIKSTKYFMALILPLDLPPSLVNRGRDQELHFTQLRSRPRISSCFISVESIVRGALLANDYGCEYKDEFLVIDVADQDMWLRVKSLTLTHRADL</sequence>
<feature type="coiled-coil region" evidence="1">
    <location>
        <begin position="616"/>
        <end position="643"/>
    </location>
</feature>
<organism evidence="3">
    <name type="scientific">Laccaria bicolor (strain S238N-H82 / ATCC MYA-4686)</name>
    <name type="common">Bicoloured deceiver</name>
    <name type="synonym">Laccaria laccata var. bicolor</name>
    <dbReference type="NCBI Taxonomy" id="486041"/>
    <lineage>
        <taxon>Eukaryota</taxon>
        <taxon>Fungi</taxon>
        <taxon>Dikarya</taxon>
        <taxon>Basidiomycota</taxon>
        <taxon>Agaricomycotina</taxon>
        <taxon>Agaricomycetes</taxon>
        <taxon>Agaricomycetidae</taxon>
        <taxon>Agaricales</taxon>
        <taxon>Agaricineae</taxon>
        <taxon>Hydnangiaceae</taxon>
        <taxon>Laccaria</taxon>
    </lineage>
</organism>
<proteinExistence type="predicted"/>
<dbReference type="Pfam" id="PF18759">
    <property type="entry name" value="Plavaka"/>
    <property type="match status" value="1"/>
</dbReference>
<accession>B0DM22</accession>
<dbReference type="HOGENOM" id="CLU_009122_0_0_1"/>
<gene>
    <name evidence="2" type="ORF">LACBIDRAFT_304638</name>
</gene>
<dbReference type="AlphaFoldDB" id="B0DM22"/>
<dbReference type="EMBL" id="DS547118">
    <property type="protein sequence ID" value="EDR04395.1"/>
    <property type="molecule type" value="Genomic_DNA"/>
</dbReference>
<dbReference type="InterPro" id="IPR041078">
    <property type="entry name" value="Plavaka"/>
</dbReference>
<dbReference type="OrthoDB" id="3239511at2759"/>
<dbReference type="InParanoid" id="B0DM22"/>
<keyword evidence="3" id="KW-1185">Reference proteome</keyword>
<evidence type="ECO:0000313" key="2">
    <source>
        <dbReference type="EMBL" id="EDR04395.1"/>
    </source>
</evidence>
<dbReference type="STRING" id="486041.B0DM22"/>